<evidence type="ECO:0000313" key="4">
    <source>
        <dbReference type="Proteomes" id="UP000713904"/>
    </source>
</evidence>
<feature type="transmembrane region" description="Helical" evidence="2">
    <location>
        <begin position="144"/>
        <end position="168"/>
    </location>
</feature>
<feature type="transmembrane region" description="Helical" evidence="2">
    <location>
        <begin position="201"/>
        <end position="226"/>
    </location>
</feature>
<dbReference type="RefSeq" id="WP_185624277.1">
    <property type="nucleotide sequence ID" value="NZ_JABGBW010000003.1"/>
</dbReference>
<keyword evidence="2" id="KW-0812">Transmembrane</keyword>
<sequence>MLSNSDIKKLSKEKIKGQWFKIGLLYLLISVLIGVPIVLFYDTVNTGAMSAYNAIMYIFYIMLTIAIYNVSFKLAKDENYGIRDFFVKPRVYGRTILFLILYAFISLIIMIIVFMIFFSAFLASRLGDLGGVTNLMSEANLSPLTVTFLILTLLVTMVVGIYIELMYLNTQFIILLNRDDLGTIRSMRLSRKLVKGNKWKLFKLSFSFIGWFILSMFTLGILYIWLIPYMVTSYCIFLFELFKEKKEVLEEFGILQDDTISEIINNEREIIIESDYELYEDTFMDSDLENEVNEEKSLDELDDNKENDENMSNEIESDEIESDEIKPDNIESHKDNLKKEDSIEVKYDASIEDDKKESNEKTD</sequence>
<feature type="transmembrane region" description="Helical" evidence="2">
    <location>
        <begin position="96"/>
        <end position="124"/>
    </location>
</feature>
<feature type="compositionally biased region" description="Basic and acidic residues" evidence="1">
    <location>
        <begin position="323"/>
        <end position="363"/>
    </location>
</feature>
<gene>
    <name evidence="3" type="ORF">HLB29_06145</name>
</gene>
<feature type="transmembrane region" description="Helical" evidence="2">
    <location>
        <begin position="54"/>
        <end position="75"/>
    </location>
</feature>
<comment type="caution">
    <text evidence="3">The sequence shown here is derived from an EMBL/GenBank/DDBJ whole genome shotgun (WGS) entry which is preliminary data.</text>
</comment>
<feature type="compositionally biased region" description="Acidic residues" evidence="1">
    <location>
        <begin position="300"/>
        <end position="322"/>
    </location>
</feature>
<reference evidence="3 4" key="1">
    <citation type="submission" date="2020-05" db="EMBL/GenBank/DDBJ databases">
        <title>Draft genome of xy-202 and genomic insight in genome of the genus Peptostreptococcus.</title>
        <authorList>
            <person name="Zhang Z."/>
        </authorList>
    </citation>
    <scope>NUCLEOTIDE SEQUENCE [LARGE SCALE GENOMIC DNA]</scope>
    <source>
        <strain evidence="3 4">DSM 27025</strain>
    </source>
</reference>
<proteinExistence type="predicted"/>
<dbReference type="Pfam" id="PF06161">
    <property type="entry name" value="DUF975"/>
    <property type="match status" value="1"/>
</dbReference>
<keyword evidence="2" id="KW-0472">Membrane</keyword>
<organism evidence="3 4">
    <name type="scientific">Peptostreptococcus canis</name>
    <dbReference type="NCBI Taxonomy" id="1159213"/>
    <lineage>
        <taxon>Bacteria</taxon>
        <taxon>Bacillati</taxon>
        <taxon>Bacillota</taxon>
        <taxon>Clostridia</taxon>
        <taxon>Peptostreptococcales</taxon>
        <taxon>Peptostreptococcaceae</taxon>
        <taxon>Peptostreptococcus</taxon>
    </lineage>
</organism>
<name>A0ABR6TM01_9FIRM</name>
<protein>
    <submittedName>
        <fullName evidence="3">DUF975 family protein</fullName>
    </submittedName>
</protein>
<dbReference type="InterPro" id="IPR010380">
    <property type="entry name" value="DUF975"/>
</dbReference>
<dbReference type="PANTHER" id="PTHR40076">
    <property type="entry name" value="MEMBRANE PROTEIN-RELATED"/>
    <property type="match status" value="1"/>
</dbReference>
<feature type="region of interest" description="Disordered" evidence="1">
    <location>
        <begin position="294"/>
        <end position="363"/>
    </location>
</feature>
<keyword evidence="2" id="KW-1133">Transmembrane helix</keyword>
<dbReference type="PANTHER" id="PTHR40076:SF1">
    <property type="entry name" value="MEMBRANE PROTEIN"/>
    <property type="match status" value="1"/>
</dbReference>
<keyword evidence="4" id="KW-1185">Reference proteome</keyword>
<feature type="transmembrane region" description="Helical" evidence="2">
    <location>
        <begin position="20"/>
        <end position="42"/>
    </location>
</feature>
<evidence type="ECO:0000313" key="3">
    <source>
        <dbReference type="EMBL" id="MBC2576263.1"/>
    </source>
</evidence>
<accession>A0ABR6TM01</accession>
<dbReference type="EMBL" id="JABGBW010000003">
    <property type="protein sequence ID" value="MBC2576263.1"/>
    <property type="molecule type" value="Genomic_DNA"/>
</dbReference>
<evidence type="ECO:0000256" key="2">
    <source>
        <dbReference type="SAM" id="Phobius"/>
    </source>
</evidence>
<dbReference type="Proteomes" id="UP000713904">
    <property type="component" value="Unassembled WGS sequence"/>
</dbReference>
<evidence type="ECO:0000256" key="1">
    <source>
        <dbReference type="SAM" id="MobiDB-lite"/>
    </source>
</evidence>